<organism evidence="1 2">
    <name type="scientific">Tribonema minus</name>
    <dbReference type="NCBI Taxonomy" id="303371"/>
    <lineage>
        <taxon>Eukaryota</taxon>
        <taxon>Sar</taxon>
        <taxon>Stramenopiles</taxon>
        <taxon>Ochrophyta</taxon>
        <taxon>PX clade</taxon>
        <taxon>Xanthophyceae</taxon>
        <taxon>Tribonematales</taxon>
        <taxon>Tribonemataceae</taxon>
        <taxon>Tribonema</taxon>
    </lineage>
</organism>
<sequence length="295" mass="34379">MFSSNVTTVYLLGEEHMNRHQCYKQGFDVNELLRSALLDTRYKVAVFIEMPQNYEEEHDLDVVCSVKPVNKPRKDVLNTIRSCLLRMRNSHDTSEDLRERINFTDIREFFGLLPYNEKEAKAVSCIKRQTKDMALGLVNFFFVHTIINAIKTLHGVDEEFKYLILGKPESSMVPYEAFVYENWHKSLVPLSKVLQKYFDSYTQSPGKCLKRIVDAYREIMDLFVDIYTTWRILRSFHNGIATHAIFYGGSSHSKNVSELLLSFGYMETAYYESPVDIACARAPRDFMKQIARVEI</sequence>
<proteinExistence type="predicted"/>
<protein>
    <submittedName>
        <fullName evidence="1">Uncharacterized protein</fullName>
    </submittedName>
</protein>
<keyword evidence="2" id="KW-1185">Reference proteome</keyword>
<accession>A0A835Z3K4</accession>
<dbReference type="Proteomes" id="UP000664859">
    <property type="component" value="Unassembled WGS sequence"/>
</dbReference>
<name>A0A835Z3K4_9STRA</name>
<evidence type="ECO:0000313" key="1">
    <source>
        <dbReference type="EMBL" id="KAG5186375.1"/>
    </source>
</evidence>
<evidence type="ECO:0000313" key="2">
    <source>
        <dbReference type="Proteomes" id="UP000664859"/>
    </source>
</evidence>
<dbReference type="AlphaFoldDB" id="A0A835Z3K4"/>
<dbReference type="EMBL" id="JAFCMP010000112">
    <property type="protein sequence ID" value="KAG5186375.1"/>
    <property type="molecule type" value="Genomic_DNA"/>
</dbReference>
<reference evidence="1" key="1">
    <citation type="submission" date="2021-02" db="EMBL/GenBank/DDBJ databases">
        <title>First Annotated Genome of the Yellow-green Alga Tribonema minus.</title>
        <authorList>
            <person name="Mahan K.M."/>
        </authorList>
    </citation>
    <scope>NUCLEOTIDE SEQUENCE</scope>
    <source>
        <strain evidence="1">UTEX B ZZ1240</strain>
    </source>
</reference>
<gene>
    <name evidence="1" type="ORF">JKP88DRAFT_240977</name>
</gene>
<comment type="caution">
    <text evidence="1">The sequence shown here is derived from an EMBL/GenBank/DDBJ whole genome shotgun (WGS) entry which is preliminary data.</text>
</comment>